<feature type="coiled-coil region" evidence="1">
    <location>
        <begin position="77"/>
        <end position="104"/>
    </location>
</feature>
<dbReference type="Proteomes" id="UP000030675">
    <property type="component" value="Unassembled WGS sequence"/>
</dbReference>
<sequence length="147" mass="16449">MSITDQSAGIEEAQVVEIQTPEQEDEKAKQAELQAKYARFQELDGRHRESQKEGSEVEALSAEEIAEVSGLYTELVIHEQTQKIANLEETSQTLREANSFLREKHDIAGNFINAIANIVGFKGEEGQEIHLQKLLEVVKEKNALSEA</sequence>
<dbReference type="AlphaFoldDB" id="A0A0U1P5Q2"/>
<gene>
    <name evidence="3" type="ORF">PLEI_1466</name>
</gene>
<dbReference type="RefSeq" id="WP_023932332.1">
    <property type="nucleotide sequence ID" value="NZ_DF196819.1"/>
</dbReference>
<evidence type="ECO:0000313" key="3">
    <source>
        <dbReference type="EMBL" id="GAD29813.1"/>
    </source>
</evidence>
<evidence type="ECO:0000313" key="4">
    <source>
        <dbReference type="Proteomes" id="UP000030675"/>
    </source>
</evidence>
<organism evidence="3 4">
    <name type="scientific">Photobacterium leiognathi lrivu.4.1</name>
    <dbReference type="NCBI Taxonomy" id="1248232"/>
    <lineage>
        <taxon>Bacteria</taxon>
        <taxon>Pseudomonadati</taxon>
        <taxon>Pseudomonadota</taxon>
        <taxon>Gammaproteobacteria</taxon>
        <taxon>Vibrionales</taxon>
        <taxon>Vibrionaceae</taxon>
        <taxon>Photobacterium</taxon>
    </lineage>
</organism>
<evidence type="ECO:0000256" key="1">
    <source>
        <dbReference type="SAM" id="Coils"/>
    </source>
</evidence>
<proteinExistence type="predicted"/>
<name>A0A0U1P5Q2_PHOLE</name>
<dbReference type="EMBL" id="DF196819">
    <property type="protein sequence ID" value="GAD29813.1"/>
    <property type="molecule type" value="Genomic_DNA"/>
</dbReference>
<protein>
    <submittedName>
        <fullName evidence="3">Uncharacterized protein</fullName>
    </submittedName>
</protein>
<accession>A0A0U1P5Q2</accession>
<keyword evidence="1" id="KW-0175">Coiled coil</keyword>
<reference evidence="4" key="1">
    <citation type="submission" date="2012-12" db="EMBL/GenBank/DDBJ databases">
        <title>Genome Sequence of Photobacterium leiognathi lrivu.4.1.</title>
        <authorList>
            <person name="Urbanczyk H."/>
            <person name="Ogura Y."/>
            <person name="Hayashi T."/>
            <person name="Dunlap P.V."/>
        </authorList>
    </citation>
    <scope>NUCLEOTIDE SEQUENCE [LARGE SCALE GENOMIC DNA]</scope>
    <source>
        <strain evidence="4">lrivu.4.1</strain>
    </source>
</reference>
<evidence type="ECO:0000256" key="2">
    <source>
        <dbReference type="SAM" id="MobiDB-lite"/>
    </source>
</evidence>
<feature type="region of interest" description="Disordered" evidence="2">
    <location>
        <begin position="1"/>
        <end position="29"/>
    </location>
</feature>
<dbReference type="HOGENOM" id="CLU_1766290_0_0_6"/>